<dbReference type="Proteomes" id="UP001476798">
    <property type="component" value="Unassembled WGS sequence"/>
</dbReference>
<keyword evidence="2" id="KW-1185">Reference proteome</keyword>
<name>A0ABV0NZD3_9TELE</name>
<accession>A0ABV0NZD3</accession>
<reference evidence="1 2" key="1">
    <citation type="submission" date="2021-06" db="EMBL/GenBank/DDBJ databases">
        <authorList>
            <person name="Palmer J.M."/>
        </authorList>
    </citation>
    <scope>NUCLEOTIDE SEQUENCE [LARGE SCALE GENOMIC DNA]</scope>
    <source>
        <strain evidence="1 2">GA_2019</strain>
        <tissue evidence="1">Muscle</tissue>
    </source>
</reference>
<evidence type="ECO:0000313" key="1">
    <source>
        <dbReference type="EMBL" id="MEQ2176814.1"/>
    </source>
</evidence>
<protein>
    <submittedName>
        <fullName evidence="1">Uncharacterized protein</fullName>
    </submittedName>
</protein>
<sequence length="107" mass="12594">MRKVQRWVQDREDWSFYLLSPQNRRVTDAHTKTQKFTVRAFSPGYTGFRKDIFYMLRYLLMQLDEYGAEVILGCGSLWLSPGTYGLCPSSTYIQKHIYLSLLVNIIT</sequence>
<gene>
    <name evidence="1" type="ORF">GOODEAATRI_031985</name>
</gene>
<proteinExistence type="predicted"/>
<dbReference type="EMBL" id="JAHRIO010055694">
    <property type="protein sequence ID" value="MEQ2176814.1"/>
    <property type="molecule type" value="Genomic_DNA"/>
</dbReference>
<comment type="caution">
    <text evidence="1">The sequence shown here is derived from an EMBL/GenBank/DDBJ whole genome shotgun (WGS) entry which is preliminary data.</text>
</comment>
<evidence type="ECO:0000313" key="2">
    <source>
        <dbReference type="Proteomes" id="UP001476798"/>
    </source>
</evidence>
<organism evidence="1 2">
    <name type="scientific">Goodea atripinnis</name>
    <dbReference type="NCBI Taxonomy" id="208336"/>
    <lineage>
        <taxon>Eukaryota</taxon>
        <taxon>Metazoa</taxon>
        <taxon>Chordata</taxon>
        <taxon>Craniata</taxon>
        <taxon>Vertebrata</taxon>
        <taxon>Euteleostomi</taxon>
        <taxon>Actinopterygii</taxon>
        <taxon>Neopterygii</taxon>
        <taxon>Teleostei</taxon>
        <taxon>Neoteleostei</taxon>
        <taxon>Acanthomorphata</taxon>
        <taxon>Ovalentaria</taxon>
        <taxon>Atherinomorphae</taxon>
        <taxon>Cyprinodontiformes</taxon>
        <taxon>Goodeidae</taxon>
        <taxon>Goodea</taxon>
    </lineage>
</organism>